<feature type="transmembrane region" description="Helical" evidence="1">
    <location>
        <begin position="207"/>
        <end position="224"/>
    </location>
</feature>
<evidence type="ECO:0000313" key="4">
    <source>
        <dbReference type="Proteomes" id="UP000542776"/>
    </source>
</evidence>
<evidence type="ECO:0000256" key="1">
    <source>
        <dbReference type="SAM" id="Phobius"/>
    </source>
</evidence>
<feature type="transmembrane region" description="Helical" evidence="1">
    <location>
        <begin position="46"/>
        <end position="64"/>
    </location>
</feature>
<dbReference type="SUPFAM" id="SSF48317">
    <property type="entry name" value="Acid phosphatase/Vanadium-dependent haloperoxidase"/>
    <property type="match status" value="1"/>
</dbReference>
<organism evidence="3 4">
    <name type="scientific">Aureimonas pseudogalii</name>
    <dbReference type="NCBI Taxonomy" id="1744844"/>
    <lineage>
        <taxon>Bacteria</taxon>
        <taxon>Pseudomonadati</taxon>
        <taxon>Pseudomonadota</taxon>
        <taxon>Alphaproteobacteria</taxon>
        <taxon>Hyphomicrobiales</taxon>
        <taxon>Aurantimonadaceae</taxon>
        <taxon>Aureimonas</taxon>
    </lineage>
</organism>
<feature type="transmembrane region" description="Helical" evidence="1">
    <location>
        <begin position="230"/>
        <end position="248"/>
    </location>
</feature>
<dbReference type="SMART" id="SM00014">
    <property type="entry name" value="acidPPc"/>
    <property type="match status" value="1"/>
</dbReference>
<feature type="domain" description="Phosphatidic acid phosphatase type 2/haloperoxidase" evidence="2">
    <location>
        <begin position="126"/>
        <end position="249"/>
    </location>
</feature>
<dbReference type="Gene3D" id="1.20.144.10">
    <property type="entry name" value="Phosphatidic acid phosphatase type 2/haloperoxidase"/>
    <property type="match status" value="1"/>
</dbReference>
<dbReference type="InterPro" id="IPR000326">
    <property type="entry name" value="PAP2/HPO"/>
</dbReference>
<dbReference type="AlphaFoldDB" id="A0A7W6H7I0"/>
<dbReference type="RefSeq" id="WP_183201473.1">
    <property type="nucleotide sequence ID" value="NZ_JACIEK010000013.1"/>
</dbReference>
<comment type="caution">
    <text evidence="3">The sequence shown here is derived from an EMBL/GenBank/DDBJ whole genome shotgun (WGS) entry which is preliminary data.</text>
</comment>
<dbReference type="Proteomes" id="UP000542776">
    <property type="component" value="Unassembled WGS sequence"/>
</dbReference>
<proteinExistence type="predicted"/>
<accession>A0A7W6H7I0</accession>
<dbReference type="Pfam" id="PF01569">
    <property type="entry name" value="PAP2"/>
    <property type="match status" value="1"/>
</dbReference>
<name>A0A7W6H7I0_9HYPH</name>
<evidence type="ECO:0000259" key="2">
    <source>
        <dbReference type="SMART" id="SM00014"/>
    </source>
</evidence>
<reference evidence="3 4" key="1">
    <citation type="submission" date="2020-08" db="EMBL/GenBank/DDBJ databases">
        <title>Genomic Encyclopedia of Type Strains, Phase IV (KMG-IV): sequencing the most valuable type-strain genomes for metagenomic binning, comparative biology and taxonomic classification.</title>
        <authorList>
            <person name="Goeker M."/>
        </authorList>
    </citation>
    <scope>NUCLEOTIDE SEQUENCE [LARGE SCALE GENOMIC DNA]</scope>
    <source>
        <strain evidence="3 4">DSM 102238</strain>
    </source>
</reference>
<keyword evidence="1" id="KW-1133">Transmembrane helix</keyword>
<keyword evidence="4" id="KW-1185">Reference proteome</keyword>
<dbReference type="InterPro" id="IPR036938">
    <property type="entry name" value="PAP2/HPO_sf"/>
</dbReference>
<gene>
    <name evidence="3" type="ORF">GGR04_003854</name>
</gene>
<keyword evidence="1" id="KW-0472">Membrane</keyword>
<sequence length="281" mass="29784">MTSAILPQAAGPRLQPSRRALAQIRIRAVRAPAEAGRDMARRPVRFLVSAILVASFVFTALPAIDLSVSSWFAGADGGFPLSQDRALLGLRDANRLVPQILLPLLAGLLAAEACRPGAMRGLRPHQALYVLLVYALGSGAIVQGLKALVGRARPKDVLAFGGDSLFTAPWQIAGECMRNCSFPSGEAGSGMALLALAMLLPPARRRAGVALLAVPAIAVSLNRVAFGSHFLSDVVMSWLLVGLVLASLHRVAEHHGAAFDQAFADGARVLRAWLSRRRIRA</sequence>
<dbReference type="EMBL" id="JACIEK010000013">
    <property type="protein sequence ID" value="MBB3999982.1"/>
    <property type="molecule type" value="Genomic_DNA"/>
</dbReference>
<feature type="transmembrane region" description="Helical" evidence="1">
    <location>
        <begin position="126"/>
        <end position="145"/>
    </location>
</feature>
<evidence type="ECO:0000313" key="3">
    <source>
        <dbReference type="EMBL" id="MBB3999982.1"/>
    </source>
</evidence>
<protein>
    <submittedName>
        <fullName evidence="3">Membrane-associated PAP2 superfamily phosphatase</fullName>
    </submittedName>
</protein>
<keyword evidence="1" id="KW-0812">Transmembrane</keyword>